<dbReference type="InterPro" id="IPR029058">
    <property type="entry name" value="AB_hydrolase_fold"/>
</dbReference>
<dbReference type="InterPro" id="IPR039069">
    <property type="entry name" value="CE7"/>
</dbReference>
<feature type="chain" id="PRO_5045286736" evidence="1">
    <location>
        <begin position="26"/>
        <end position="439"/>
    </location>
</feature>
<dbReference type="PANTHER" id="PTHR40111:SF1">
    <property type="entry name" value="CEPHALOSPORIN-C DEACETYLASE"/>
    <property type="match status" value="1"/>
</dbReference>
<keyword evidence="1" id="KW-0732">Signal</keyword>
<gene>
    <name evidence="3" type="ORF">LDJ79_20765</name>
</gene>
<evidence type="ECO:0000259" key="2">
    <source>
        <dbReference type="Pfam" id="PF05448"/>
    </source>
</evidence>
<evidence type="ECO:0000256" key="1">
    <source>
        <dbReference type="SAM" id="SignalP"/>
    </source>
</evidence>
<feature type="domain" description="Acetyl xylan esterase" evidence="2">
    <location>
        <begin position="136"/>
        <end position="434"/>
    </location>
</feature>
<dbReference type="PANTHER" id="PTHR40111">
    <property type="entry name" value="CEPHALOSPORIN-C DEACETYLASE"/>
    <property type="match status" value="1"/>
</dbReference>
<dbReference type="RefSeq" id="WP_225251932.1">
    <property type="nucleotide sequence ID" value="NZ_JAIWIU010000181.1"/>
</dbReference>
<reference evidence="4" key="1">
    <citation type="submission" date="2023-07" db="EMBL/GenBank/DDBJ databases">
        <title>Molecular identification of indigenous halophilic bacteria isolated from red sea cost, biodegradation of synthetic dyes and assessment of degraded metabolite toxicity.</title>
        <authorList>
            <person name="Chaieb K."/>
            <person name="Altayb H.N."/>
        </authorList>
    </citation>
    <scope>NUCLEOTIDE SEQUENCE [LARGE SCALE GENOMIC DNA]</scope>
    <source>
        <strain evidence="4">K20</strain>
    </source>
</reference>
<name>A0ABS7YW53_9VIBR</name>
<sequence>MVRKHSLLSALSVLLFICVAFFAQAENYPYRSDYLWVTTPSHDNWLYQLNEKATVKVSLYHYGMQLETGTIHYSIGPDMLDADTQGEITLNQGIATINVGTMNKPGFRDLRLEYKEGTRVVRHHIKVGFEPDKLTPYTTQPTDFLNYWQQAIDESKAIPLDVEKTFVPQFSNNMIDCYLLKIQVYKTGQYVYGYLTVPKKDGKYPLVFSPPGAGIKPMTPEKHLFYAENGMIRFDMEIHGIRPNLDKTTYKEVSRAFGTGNNSYLVNGLDDKDSYYMKKVYVSLFRVLDYLTTEPKWDGKNLIVQGASQGGGLALVTAGLDKRVTAVAVNHPALADMAGYKAGRAGGYPHLFTRFTGMDTPEKLATLPYYDAVNFARLINVPVFMTWGYNDNTCPPTTSYIVYNTLTSDKEALITPITEHWVSTETRWKILHWIERQLH</sequence>
<proteinExistence type="predicted"/>
<dbReference type="Gene3D" id="3.40.50.1820">
    <property type="entry name" value="alpha/beta hydrolase"/>
    <property type="match status" value="1"/>
</dbReference>
<dbReference type="SUPFAM" id="SSF53474">
    <property type="entry name" value="alpha/beta-Hydrolases"/>
    <property type="match status" value="1"/>
</dbReference>
<accession>A0ABS7YW53</accession>
<evidence type="ECO:0000313" key="3">
    <source>
        <dbReference type="EMBL" id="MCA2018560.1"/>
    </source>
</evidence>
<dbReference type="EMBL" id="JAIWIU010000181">
    <property type="protein sequence ID" value="MCA2018560.1"/>
    <property type="molecule type" value="Genomic_DNA"/>
</dbReference>
<feature type="signal peptide" evidence="1">
    <location>
        <begin position="1"/>
        <end position="25"/>
    </location>
</feature>
<keyword evidence="4" id="KW-1185">Reference proteome</keyword>
<evidence type="ECO:0000313" key="4">
    <source>
        <dbReference type="Proteomes" id="UP001199044"/>
    </source>
</evidence>
<dbReference type="InterPro" id="IPR008391">
    <property type="entry name" value="AXE1_dom"/>
</dbReference>
<dbReference type="Proteomes" id="UP001199044">
    <property type="component" value="Unassembled WGS sequence"/>
</dbReference>
<dbReference type="Pfam" id="PF05448">
    <property type="entry name" value="AXE1"/>
    <property type="match status" value="1"/>
</dbReference>
<comment type="caution">
    <text evidence="3">The sequence shown here is derived from an EMBL/GenBank/DDBJ whole genome shotgun (WGS) entry which is preliminary data.</text>
</comment>
<protein>
    <submittedName>
        <fullName evidence="3">Acetylxylan esterase</fullName>
    </submittedName>
</protein>
<organism evidence="3 4">
    <name type="scientific">Vibrio tritonius</name>
    <dbReference type="NCBI Taxonomy" id="1435069"/>
    <lineage>
        <taxon>Bacteria</taxon>
        <taxon>Pseudomonadati</taxon>
        <taxon>Pseudomonadota</taxon>
        <taxon>Gammaproteobacteria</taxon>
        <taxon>Vibrionales</taxon>
        <taxon>Vibrionaceae</taxon>
        <taxon>Vibrio</taxon>
    </lineage>
</organism>